<evidence type="ECO:0000256" key="8">
    <source>
        <dbReference type="ARBA" id="ARBA00022989"/>
    </source>
</evidence>
<dbReference type="InterPro" id="IPR003752">
    <property type="entry name" value="DiS_bond_form_DsbB/BdbC"/>
</dbReference>
<keyword evidence="8 14" id="KW-1133">Transmembrane helix</keyword>
<feature type="topological domain" description="Cytoplasmic" evidence="14">
    <location>
        <begin position="67"/>
        <end position="72"/>
    </location>
</feature>
<feature type="topological domain" description="Cytoplasmic" evidence="14">
    <location>
        <begin position="1"/>
        <end position="14"/>
    </location>
</feature>
<feature type="topological domain" description="Periplasmic" evidence="14">
    <location>
        <begin position="32"/>
        <end position="49"/>
    </location>
</feature>
<comment type="caution">
    <text evidence="14">Lacks conserved residue(s) required for the propagation of feature annotation.</text>
</comment>
<feature type="transmembrane region" description="Helical" evidence="15">
    <location>
        <begin position="45"/>
        <end position="63"/>
    </location>
</feature>
<keyword evidence="13 14" id="KW-0676">Redox-active center</keyword>
<proteinExistence type="inferred from homology"/>
<dbReference type="PANTHER" id="PTHR36570:SF3">
    <property type="entry name" value="DISULFIDE BOND FORMATION PROTEIN B"/>
    <property type="match status" value="1"/>
</dbReference>
<evidence type="ECO:0000256" key="3">
    <source>
        <dbReference type="ARBA" id="ARBA00022448"/>
    </source>
</evidence>
<evidence type="ECO:0000256" key="5">
    <source>
        <dbReference type="ARBA" id="ARBA00022519"/>
    </source>
</evidence>
<feature type="transmembrane region" description="Helical" evidence="15">
    <location>
        <begin position="145"/>
        <end position="165"/>
    </location>
</feature>
<dbReference type="AlphaFoldDB" id="A0A2A5WST9"/>
<feature type="transmembrane region" description="Helical" evidence="15">
    <location>
        <begin position="12"/>
        <end position="33"/>
    </location>
</feature>
<accession>A0A2A5WST9</accession>
<gene>
    <name evidence="14" type="primary">dsbB</name>
    <name evidence="16" type="ORF">CNE99_05355</name>
</gene>
<keyword evidence="5" id="KW-0997">Cell inner membrane</keyword>
<keyword evidence="11 14" id="KW-1015">Disulfide bond</keyword>
<keyword evidence="12 14" id="KW-0143">Chaperone</keyword>
<dbReference type="Pfam" id="PF02600">
    <property type="entry name" value="DsbB"/>
    <property type="match status" value="1"/>
</dbReference>
<evidence type="ECO:0000256" key="2">
    <source>
        <dbReference type="ARBA" id="ARBA00008823"/>
    </source>
</evidence>
<organism evidence="16 17">
    <name type="scientific">OM182 bacterium MED-G24</name>
    <dbReference type="NCBI Taxonomy" id="1986255"/>
    <lineage>
        <taxon>Bacteria</taxon>
        <taxon>Pseudomonadati</taxon>
        <taxon>Pseudomonadota</taxon>
        <taxon>Gammaproteobacteria</taxon>
        <taxon>OMG group</taxon>
        <taxon>OM182 clade</taxon>
    </lineage>
</organism>
<keyword evidence="10 14" id="KW-0472">Membrane</keyword>
<keyword evidence="6 14" id="KW-0812">Transmembrane</keyword>
<dbReference type="GO" id="GO:0005886">
    <property type="term" value="C:plasma membrane"/>
    <property type="evidence" value="ECO:0007669"/>
    <property type="project" value="UniProtKB-SubCell"/>
</dbReference>
<dbReference type="SUPFAM" id="SSF158442">
    <property type="entry name" value="DsbB-like"/>
    <property type="match status" value="1"/>
</dbReference>
<dbReference type="GO" id="GO:0015035">
    <property type="term" value="F:protein-disulfide reductase activity"/>
    <property type="evidence" value="ECO:0007669"/>
    <property type="project" value="UniProtKB-UniRule"/>
</dbReference>
<keyword evidence="9 14" id="KW-0560">Oxidoreductase</keyword>
<evidence type="ECO:0000256" key="6">
    <source>
        <dbReference type="ARBA" id="ARBA00022692"/>
    </source>
</evidence>
<evidence type="ECO:0000256" key="14">
    <source>
        <dbReference type="HAMAP-Rule" id="MF_00286"/>
    </source>
</evidence>
<dbReference type="Gene3D" id="1.20.1550.10">
    <property type="entry name" value="DsbB-like"/>
    <property type="match status" value="1"/>
</dbReference>
<comment type="similarity">
    <text evidence="2 14">Belongs to the DsbB family.</text>
</comment>
<feature type="disulfide bond" description="Redox-active" evidence="14">
    <location>
        <begin position="41"/>
        <end position="44"/>
    </location>
</feature>
<evidence type="ECO:0000256" key="15">
    <source>
        <dbReference type="SAM" id="Phobius"/>
    </source>
</evidence>
<dbReference type="InterPro" id="IPR023380">
    <property type="entry name" value="DsbB-like_sf"/>
</dbReference>
<comment type="subcellular location">
    <subcellularLocation>
        <location evidence="1">Cell inner membrane</location>
        <topology evidence="1">Multi-pass membrane protein</topology>
    </subcellularLocation>
    <subcellularLocation>
        <location evidence="14">Cell membrane</location>
        <topology evidence="14">Multi-pass membrane protein</topology>
    </subcellularLocation>
</comment>
<evidence type="ECO:0000313" key="17">
    <source>
        <dbReference type="Proteomes" id="UP000219327"/>
    </source>
</evidence>
<evidence type="ECO:0000256" key="13">
    <source>
        <dbReference type="ARBA" id="ARBA00023284"/>
    </source>
</evidence>
<comment type="caution">
    <text evidence="16">The sequence shown here is derived from an EMBL/GenBank/DDBJ whole genome shotgun (WGS) entry which is preliminary data.</text>
</comment>
<evidence type="ECO:0000256" key="7">
    <source>
        <dbReference type="ARBA" id="ARBA00022982"/>
    </source>
</evidence>
<dbReference type="GO" id="GO:0006457">
    <property type="term" value="P:protein folding"/>
    <property type="evidence" value="ECO:0007669"/>
    <property type="project" value="InterPro"/>
</dbReference>
<evidence type="ECO:0000256" key="9">
    <source>
        <dbReference type="ARBA" id="ARBA00023002"/>
    </source>
</evidence>
<reference evidence="16 17" key="1">
    <citation type="submission" date="2017-08" db="EMBL/GenBank/DDBJ databases">
        <title>Fine stratification of microbial communities through a metagenomic profile of the photic zone.</title>
        <authorList>
            <person name="Haro-Moreno J.M."/>
            <person name="Lopez-Perez M."/>
            <person name="De La Torre J."/>
            <person name="Picazo A."/>
            <person name="Camacho A."/>
            <person name="Rodriguez-Valera F."/>
        </authorList>
    </citation>
    <scope>NUCLEOTIDE SEQUENCE [LARGE SCALE GENOMIC DNA]</scope>
    <source>
        <strain evidence="16">MED-G24</strain>
    </source>
</reference>
<sequence>MREILQRLPSPRPTNAIVAASCAAMMAIALYMEHVMLLEPCPLCVMQRVMMIAVGGICLIAFLHGPRDWGFRTYAGLSLLCAVGGGGLSSRQLWLQSLPPDQVPACGASLDYLLEVFPLTEVLAMVLSGDGTCAEVMWSFLGISIPGWTLVAFIGLGAVATWQMLRPLTTHGQKDINAPDYYAA</sequence>
<keyword evidence="4 14" id="KW-1003">Cell membrane</keyword>
<evidence type="ECO:0000313" key="16">
    <source>
        <dbReference type="EMBL" id="PDH39595.1"/>
    </source>
</evidence>
<dbReference type="PANTHER" id="PTHR36570">
    <property type="entry name" value="DISULFIDE BOND FORMATION PROTEIN B"/>
    <property type="match status" value="1"/>
</dbReference>
<evidence type="ECO:0000256" key="11">
    <source>
        <dbReference type="ARBA" id="ARBA00023157"/>
    </source>
</evidence>
<keyword evidence="7 14" id="KW-0249">Electron transport</keyword>
<keyword evidence="3 14" id="KW-0813">Transport</keyword>
<evidence type="ECO:0000256" key="4">
    <source>
        <dbReference type="ARBA" id="ARBA00022475"/>
    </source>
</evidence>
<dbReference type="Proteomes" id="UP000219327">
    <property type="component" value="Unassembled WGS sequence"/>
</dbReference>
<name>A0A2A5WST9_9GAMM</name>
<feature type="topological domain" description="Cytoplasmic" evidence="14">
    <location>
        <begin position="167"/>
        <end position="184"/>
    </location>
</feature>
<dbReference type="InterPro" id="IPR022920">
    <property type="entry name" value="Disulphide_bond_form_DsbB"/>
</dbReference>
<dbReference type="InterPro" id="IPR050183">
    <property type="entry name" value="DsbB"/>
</dbReference>
<evidence type="ECO:0000256" key="10">
    <source>
        <dbReference type="ARBA" id="ARBA00023136"/>
    </source>
</evidence>
<protein>
    <recommendedName>
        <fullName evidence="14">Disulfide bond formation protein B</fullName>
    </recommendedName>
    <alternativeName>
        <fullName evidence="14">Disulfide oxidoreductase</fullName>
    </alternativeName>
</protein>
<dbReference type="GO" id="GO:0009055">
    <property type="term" value="F:electron transfer activity"/>
    <property type="evidence" value="ECO:0007669"/>
    <property type="project" value="UniProtKB-UniRule"/>
</dbReference>
<comment type="function">
    <text evidence="14">Required for disulfide bond formation in some periplasmic proteins. Acts by oxidizing the DsbA protein.</text>
</comment>
<dbReference type="HAMAP" id="MF_00286">
    <property type="entry name" value="DsbB"/>
    <property type="match status" value="1"/>
</dbReference>
<evidence type="ECO:0000256" key="12">
    <source>
        <dbReference type="ARBA" id="ARBA00023186"/>
    </source>
</evidence>
<evidence type="ECO:0000256" key="1">
    <source>
        <dbReference type="ARBA" id="ARBA00004429"/>
    </source>
</evidence>
<dbReference type="EMBL" id="NTKD01000022">
    <property type="protein sequence ID" value="PDH39595.1"/>
    <property type="molecule type" value="Genomic_DNA"/>
</dbReference>